<keyword evidence="1" id="KW-0472">Membrane</keyword>
<sequence length="216" mass="24201">MHALLNPRLKLWIHIVEICFILPIIILTIVRLTMGMSFSGGGRMGLAFGIKSLVFIAYQLLTDHVRALQRWRSLKIYAIINGAEIVFWVAVVYLVAAANIQMTCTGTICALGWVEVVLAIFMTLLSTWVFLICYFDFKQYRANGNSYEKECALPKTTQGMSTTMSVNSERSSLDAQQPMIVKEQPQVNYAAGNYGVEHNSEEYHSGYARNNSTSAV</sequence>
<comment type="caution">
    <text evidence="2">The sequence shown here is derived from an EMBL/GenBank/DDBJ whole genome shotgun (WGS) entry which is preliminary data.</text>
</comment>
<feature type="transmembrane region" description="Helical" evidence="1">
    <location>
        <begin position="116"/>
        <end position="137"/>
    </location>
</feature>
<feature type="transmembrane region" description="Helical" evidence="1">
    <location>
        <begin position="12"/>
        <end position="32"/>
    </location>
</feature>
<keyword evidence="3" id="KW-1185">Reference proteome</keyword>
<name>A0A9W8YU39_9PEZI</name>
<dbReference type="Proteomes" id="UP001140453">
    <property type="component" value="Unassembled WGS sequence"/>
</dbReference>
<accession>A0A9W8YU39</accession>
<proteinExistence type="predicted"/>
<evidence type="ECO:0000313" key="3">
    <source>
        <dbReference type="Proteomes" id="UP001140453"/>
    </source>
</evidence>
<feature type="transmembrane region" description="Helical" evidence="1">
    <location>
        <begin position="74"/>
        <end position="96"/>
    </location>
</feature>
<dbReference type="OrthoDB" id="3436860at2759"/>
<reference evidence="2" key="1">
    <citation type="submission" date="2022-10" db="EMBL/GenBank/DDBJ databases">
        <title>Tapping the CABI collections for fungal endophytes: first genome assemblies for Collariella, Neodidymelliopsis, Ascochyta clinopodiicola, Didymella pomorum, Didymosphaeria variabile, Neocosmospora piperis and Neocucurbitaria cava.</title>
        <authorList>
            <person name="Hill R."/>
        </authorList>
    </citation>
    <scope>NUCLEOTIDE SEQUENCE</scope>
    <source>
        <strain evidence="2">IMI 355082</strain>
    </source>
</reference>
<gene>
    <name evidence="2" type="ORF">N0V93_004659</name>
</gene>
<dbReference type="AlphaFoldDB" id="A0A9W8YU39"/>
<keyword evidence="1" id="KW-1133">Transmembrane helix</keyword>
<dbReference type="EMBL" id="JAPEVB010000003">
    <property type="protein sequence ID" value="KAJ4391045.1"/>
    <property type="molecule type" value="Genomic_DNA"/>
</dbReference>
<feature type="transmembrane region" description="Helical" evidence="1">
    <location>
        <begin position="44"/>
        <end position="62"/>
    </location>
</feature>
<evidence type="ECO:0000313" key="2">
    <source>
        <dbReference type="EMBL" id="KAJ4391045.1"/>
    </source>
</evidence>
<organism evidence="2 3">
    <name type="scientific">Gnomoniopsis smithogilvyi</name>
    <dbReference type="NCBI Taxonomy" id="1191159"/>
    <lineage>
        <taxon>Eukaryota</taxon>
        <taxon>Fungi</taxon>
        <taxon>Dikarya</taxon>
        <taxon>Ascomycota</taxon>
        <taxon>Pezizomycotina</taxon>
        <taxon>Sordariomycetes</taxon>
        <taxon>Sordariomycetidae</taxon>
        <taxon>Diaporthales</taxon>
        <taxon>Gnomoniaceae</taxon>
        <taxon>Gnomoniopsis</taxon>
    </lineage>
</organism>
<evidence type="ECO:0000256" key="1">
    <source>
        <dbReference type="SAM" id="Phobius"/>
    </source>
</evidence>
<protein>
    <submittedName>
        <fullName evidence="2">Uncharacterized protein</fullName>
    </submittedName>
</protein>
<keyword evidence="1" id="KW-0812">Transmembrane</keyword>